<feature type="compositionally biased region" description="Basic residues" evidence="6">
    <location>
        <begin position="542"/>
        <end position="551"/>
    </location>
</feature>
<reference evidence="11" key="2">
    <citation type="submission" date="2025-04" db="UniProtKB">
        <authorList>
            <consortium name="RefSeq"/>
        </authorList>
    </citation>
    <scope>IDENTIFICATION</scope>
    <source>
        <strain evidence="11">USDA-PBARC FA_bdor</strain>
        <tissue evidence="11">Whole organism</tissue>
    </source>
</reference>
<evidence type="ECO:0000256" key="6">
    <source>
        <dbReference type="SAM" id="MobiDB-lite"/>
    </source>
</evidence>
<feature type="compositionally biased region" description="Polar residues" evidence="6">
    <location>
        <begin position="1491"/>
        <end position="1507"/>
    </location>
</feature>
<feature type="region of interest" description="Disordered" evidence="6">
    <location>
        <begin position="297"/>
        <end position="445"/>
    </location>
</feature>
<feature type="compositionally biased region" description="Basic and acidic residues" evidence="6">
    <location>
        <begin position="79"/>
        <end position="90"/>
    </location>
</feature>
<feature type="compositionally biased region" description="Acidic residues" evidence="6">
    <location>
        <begin position="206"/>
        <end position="215"/>
    </location>
</feature>
<dbReference type="EMBL" id="GBYB01013797">
    <property type="protein sequence ID" value="JAG83564.1"/>
    <property type="molecule type" value="Transcribed_RNA"/>
</dbReference>
<evidence type="ECO:0000256" key="5">
    <source>
        <dbReference type="PROSITE-ProRule" id="PRU00042"/>
    </source>
</evidence>
<dbReference type="PANTHER" id="PTHR24379">
    <property type="entry name" value="KRAB AND ZINC FINGER DOMAIN-CONTAINING"/>
    <property type="match status" value="1"/>
</dbReference>
<gene>
    <name evidence="8" type="primary">znf521_1</name>
    <name evidence="11" type="synonym">LOC105266739</name>
    <name evidence="9" type="synonym">znf521_0</name>
    <name evidence="8" type="ORF">g.63626</name>
    <name evidence="9" type="ORF">g.63637</name>
</gene>
<feature type="region of interest" description="Disordered" evidence="6">
    <location>
        <begin position="860"/>
        <end position="879"/>
    </location>
</feature>
<feature type="compositionally biased region" description="Low complexity" evidence="6">
    <location>
        <begin position="866"/>
        <end position="879"/>
    </location>
</feature>
<accession>A0A9R1U185</accession>
<dbReference type="KEGG" id="fas:105266739"/>
<feature type="region of interest" description="Disordered" evidence="6">
    <location>
        <begin position="1242"/>
        <end position="1348"/>
    </location>
</feature>
<dbReference type="RefSeq" id="XP_011303432.1">
    <property type="nucleotide sequence ID" value="XM_011305130.1"/>
</dbReference>
<feature type="compositionally biased region" description="Basic and acidic residues" evidence="6">
    <location>
        <begin position="394"/>
        <end position="409"/>
    </location>
</feature>
<evidence type="ECO:0000256" key="4">
    <source>
        <dbReference type="ARBA" id="ARBA00022833"/>
    </source>
</evidence>
<feature type="region of interest" description="Disordered" evidence="6">
    <location>
        <begin position="180"/>
        <end position="253"/>
    </location>
</feature>
<dbReference type="EMBL" id="GBYB01013796">
    <property type="protein sequence ID" value="JAG83563.1"/>
    <property type="molecule type" value="Transcribed_RNA"/>
</dbReference>
<evidence type="ECO:0000256" key="2">
    <source>
        <dbReference type="ARBA" id="ARBA00022737"/>
    </source>
</evidence>
<dbReference type="GeneID" id="105266739"/>
<name>A0A0C9S046_9HYME</name>
<proteinExistence type="predicted"/>
<evidence type="ECO:0000313" key="10">
    <source>
        <dbReference type="Proteomes" id="UP000694866"/>
    </source>
</evidence>
<evidence type="ECO:0000259" key="7">
    <source>
        <dbReference type="PROSITE" id="PS50157"/>
    </source>
</evidence>
<keyword evidence="4" id="KW-0862">Zinc</keyword>
<dbReference type="OrthoDB" id="6414306at2759"/>
<feature type="region of interest" description="Disordered" evidence="6">
    <location>
        <begin position="26"/>
        <end position="139"/>
    </location>
</feature>
<feature type="region of interest" description="Disordered" evidence="6">
    <location>
        <begin position="535"/>
        <end position="575"/>
    </location>
</feature>
<feature type="compositionally biased region" description="Basic and acidic residues" evidence="6">
    <location>
        <begin position="1242"/>
        <end position="1253"/>
    </location>
</feature>
<evidence type="ECO:0000313" key="11">
    <source>
        <dbReference type="RefSeq" id="XP_011303432.1"/>
    </source>
</evidence>
<feature type="domain" description="C2H2-type" evidence="7">
    <location>
        <begin position="509"/>
        <end position="536"/>
    </location>
</feature>
<dbReference type="PROSITE" id="PS50157">
    <property type="entry name" value="ZINC_FINGER_C2H2_2"/>
    <property type="match status" value="2"/>
</dbReference>
<evidence type="ECO:0000313" key="8">
    <source>
        <dbReference type="EMBL" id="JAG83563.1"/>
    </source>
</evidence>
<reference evidence="8" key="1">
    <citation type="submission" date="2015-01" db="EMBL/GenBank/DDBJ databases">
        <title>Transcriptome Assembly of Fopius arisanus.</title>
        <authorList>
            <person name="Geib S."/>
        </authorList>
    </citation>
    <scope>NUCLEOTIDE SEQUENCE</scope>
</reference>
<feature type="domain" description="C2H2-type" evidence="7">
    <location>
        <begin position="756"/>
        <end position="783"/>
    </location>
</feature>
<feature type="compositionally biased region" description="Polar residues" evidence="6">
    <location>
        <begin position="310"/>
        <end position="319"/>
    </location>
</feature>
<organism evidence="8">
    <name type="scientific">Fopius arisanus</name>
    <dbReference type="NCBI Taxonomy" id="64838"/>
    <lineage>
        <taxon>Eukaryota</taxon>
        <taxon>Metazoa</taxon>
        <taxon>Ecdysozoa</taxon>
        <taxon>Arthropoda</taxon>
        <taxon>Hexapoda</taxon>
        <taxon>Insecta</taxon>
        <taxon>Pterygota</taxon>
        <taxon>Neoptera</taxon>
        <taxon>Endopterygota</taxon>
        <taxon>Hymenoptera</taxon>
        <taxon>Apocrita</taxon>
        <taxon>Ichneumonoidea</taxon>
        <taxon>Braconidae</taxon>
        <taxon>Opiinae</taxon>
        <taxon>Fopius</taxon>
    </lineage>
</organism>
<feature type="compositionally biased region" description="Polar residues" evidence="6">
    <location>
        <begin position="1264"/>
        <end position="1289"/>
    </location>
</feature>
<dbReference type="PROSITE" id="PS00028">
    <property type="entry name" value="ZINC_FINGER_C2H2_1"/>
    <property type="match status" value="4"/>
</dbReference>
<keyword evidence="10" id="KW-1185">Reference proteome</keyword>
<feature type="compositionally biased region" description="Low complexity" evidence="6">
    <location>
        <begin position="809"/>
        <end position="818"/>
    </location>
</feature>
<dbReference type="PANTHER" id="PTHR24379:SF121">
    <property type="entry name" value="C2H2-TYPE DOMAIN-CONTAINING PROTEIN"/>
    <property type="match status" value="1"/>
</dbReference>
<accession>A0A0C9S046</accession>
<keyword evidence="1" id="KW-0479">Metal-binding</keyword>
<sequence length="1741" mass="194618">MDEENLVRCRRVSVVLTPLKSSEINKWRPQKKSVKKRRNRWQNGSYRKPRKSSRKLSVSSSNVDENRSETRTPSSIADSIRDIRTDDTRDVGLPIESNEPFPLWKFKRKRPSECSESEGEEPVNKRLSTDQDSNIKSTELKINLPRLSVTPTAGEDQFEDEDSDIDVDSVQDAASLIMDSCEDTTDRVPGYSGVEEEISPLRPEGEDSDDEEFENADPPADPSPDPESMKGDPSDDENESDNDEDLTDLCLMKEPTVLVTKLEDVIESLENNYSFPDKKYLSERHLDIIRAFKYQADSEDSSYYLVMSPDTETTVSKDGSNYEYEEDDEEDEDDEEYEEDEEEDEEDEEEEEEEQEENINDDEDDEIFTASLFGGRRRNRRRISSEGSSCSDIDPLHAEGENQTEKLDTGTEEPQAQEDEIPELELPSNISSTSSPRTPTQLANDAADTSISPETLLMHPLSCEECQETFETAEGVLSHTCAPADCKKTKSKNKAQKQKKRIAPKSTSLDCTLCSQTFENHELLGPHLLSHTPREHEAAFKAAKRQSRKAGPRPDVEVVSSPDSDQEESTEVQRADSIQAGIAIMNEKSKGKASKIAIPVAICPCHVDDLKPTDLTVQIEMVLFCEICQVLFRRNECFEMHYRTNAECNKDRRKGRSPRLFCITCRVVLSNLSDMRKHLEKHVSINRHGTVTFVCNICRVVFFGVGTVFCTHWFNHEKDPMFVASRYSFPKLCISNRGKNPIGKQPGEQYFFVAEYVCRSCKQQFSSDSDLLNHMKDCKGEEKQSSSLKEIPKEPVKKPLTPPSPAPPTSSASPANAPIRESPRKAMHRIKINVLTKSQMLGATSQLPRSRGKLALFRPAQPRPAPQATSPRAPASPQTRLPLLRPKTIHMEKYTDDASMFYIKKWICDICEGIFPTRKALMEEHVAIHFDGTIALEKFNKSVQRVYTCTLCRSEFPTAEAHSSHWLDHHVQQKYWCSACTDSYFDLRTFMRHVVVLCQKQHPTCRVSFMTKEICRLCNVAFNNSGEFAKHNIDYHAVNRIVATRVEENPVVTMTEVSPGSKDQPGTSTKDINALVTRQYSSIAPKKPLGQQSLIFSPAGNPQASGLVLCVQSQGNNEGATSQQANRPVVINIALPNVNNSEKVVSPPKVRALEDPTVQVVLTQSKLSESTLSASLVANLIPVKTMETTRGQNSSTFAVTMRDTTATGGSVTEKNSVLPEQTISSEAINSLIQNQNLIHEATDHNEISSRDSQESTLAVEDMPENSTTSNSDDVQILQVTQSPQKSTTARSDKTAISPEKSSSVPQAPAVDSDIEILSETSAQEERDKNSTAEETPSESVEKTVNPDLCPENSAEMTLLKNVHSKPRGFLRVKNLSELQDENKNGNETRVNNKGGNTLTEHLMAHLKKAKSPTKPSASANGINSDESGGSASSPHVPGRRILPNIPQRGQGSGARKATPLTAKQDHSGGVAKPMNRVTPIPGSNAGMGMSSHYSRPHNSQFYGNVEQPDNTQNTYVCPICPHNYHKTLFNFLTHLSKHQNLPLDVEALVYSLLNEKFPSNKQGHVQGQVANKYNCLVCSRFETNSPGLFRKHFATHSQPMVSSAIQNFIYAYRQRLAAHINSIYGHFQYQNHQNRQVGAATTPGISIGQQLYRCSLCANYQFSTYQELEEHAQTMHANFFNVTERSVCPLCSSIFDSTQALKEHQEIHHTFLCTICMQKFPNGFELGNHYDLHRNGQIGNS</sequence>
<protein>
    <submittedName>
        <fullName evidence="11">Uncharacterized protein isoform X1</fullName>
    </submittedName>
    <submittedName>
        <fullName evidence="9">Znf521_0 protein</fullName>
    </submittedName>
    <submittedName>
        <fullName evidence="8">Znf521_1 protein</fullName>
    </submittedName>
</protein>
<feature type="compositionally biased region" description="Acidic residues" evidence="6">
    <location>
        <begin position="234"/>
        <end position="247"/>
    </location>
</feature>
<dbReference type="Proteomes" id="UP000694866">
    <property type="component" value="Unplaced"/>
</dbReference>
<feature type="region of interest" description="Disordered" evidence="6">
    <location>
        <begin position="1406"/>
        <end position="1507"/>
    </location>
</feature>
<feature type="compositionally biased region" description="Acidic residues" evidence="6">
    <location>
        <begin position="323"/>
        <end position="367"/>
    </location>
</feature>
<feature type="compositionally biased region" description="Acidic residues" evidence="6">
    <location>
        <begin position="156"/>
        <end position="165"/>
    </location>
</feature>
<feature type="compositionally biased region" description="Polar residues" evidence="6">
    <location>
        <begin position="1420"/>
        <end position="1433"/>
    </location>
</feature>
<feature type="compositionally biased region" description="Basic residues" evidence="6">
    <location>
        <begin position="28"/>
        <end position="40"/>
    </location>
</feature>
<dbReference type="InterPro" id="IPR013087">
    <property type="entry name" value="Znf_C2H2_type"/>
</dbReference>
<evidence type="ECO:0000256" key="1">
    <source>
        <dbReference type="ARBA" id="ARBA00022723"/>
    </source>
</evidence>
<keyword evidence="3 5" id="KW-0863">Zinc-finger</keyword>
<evidence type="ECO:0000313" key="9">
    <source>
        <dbReference type="EMBL" id="JAG83564.1"/>
    </source>
</evidence>
<feature type="region of interest" description="Disordered" evidence="6">
    <location>
        <begin position="146"/>
        <end position="165"/>
    </location>
</feature>
<evidence type="ECO:0000256" key="3">
    <source>
        <dbReference type="ARBA" id="ARBA00022771"/>
    </source>
</evidence>
<feature type="region of interest" description="Disordered" evidence="6">
    <location>
        <begin position="782"/>
        <end position="824"/>
    </location>
</feature>
<dbReference type="GO" id="GO:0008270">
    <property type="term" value="F:zinc ion binding"/>
    <property type="evidence" value="ECO:0007669"/>
    <property type="project" value="UniProtKB-KW"/>
</dbReference>
<feature type="compositionally biased region" description="Basic and acidic residues" evidence="6">
    <location>
        <begin position="782"/>
        <end position="797"/>
    </location>
</feature>
<keyword evidence="2" id="KW-0677">Repeat</keyword>
<feature type="compositionally biased region" description="Polar residues" evidence="6">
    <location>
        <begin position="428"/>
        <end position="445"/>
    </location>
</feature>
<dbReference type="SMART" id="SM00355">
    <property type="entry name" value="ZnF_C2H2"/>
    <property type="match status" value="14"/>
</dbReference>
<dbReference type="Gene3D" id="3.30.160.60">
    <property type="entry name" value="Classic Zinc Finger"/>
    <property type="match status" value="1"/>
</dbReference>